<name>A0ABV2SGW4_9GAMM</name>
<gene>
    <name evidence="2" type="ORF">V5J35_002200</name>
</gene>
<organism evidence="2 3">
    <name type="scientific">Endozoicomonas lisbonensis</name>
    <dbReference type="NCBI Taxonomy" id="3120522"/>
    <lineage>
        <taxon>Bacteria</taxon>
        <taxon>Pseudomonadati</taxon>
        <taxon>Pseudomonadota</taxon>
        <taxon>Gammaproteobacteria</taxon>
        <taxon>Oceanospirillales</taxon>
        <taxon>Endozoicomonadaceae</taxon>
        <taxon>Endozoicomonas</taxon>
    </lineage>
</organism>
<dbReference type="NCBIfam" id="TIGR01551">
    <property type="entry name" value="major_capsid_P2"/>
    <property type="match status" value="1"/>
</dbReference>
<comment type="caution">
    <text evidence="2">The sequence shown here is derived from an EMBL/GenBank/DDBJ whole genome shotgun (WGS) entry which is preliminary data.</text>
</comment>
<evidence type="ECO:0000313" key="2">
    <source>
        <dbReference type="EMBL" id="MET4757008.1"/>
    </source>
</evidence>
<reference evidence="2 3" key="1">
    <citation type="submission" date="2024-06" db="EMBL/GenBank/DDBJ databases">
        <title>Genomic Encyclopedia of Type Strains, Phase V (KMG-V): Genome sequencing to study the core and pangenomes of soil and plant-associated prokaryotes.</title>
        <authorList>
            <person name="Whitman W."/>
        </authorList>
    </citation>
    <scope>NUCLEOTIDE SEQUENCE [LARGE SCALE GENOMIC DNA]</scope>
    <source>
        <strain evidence="2 3">NE40</strain>
    </source>
</reference>
<keyword evidence="3" id="KW-1185">Reference proteome</keyword>
<dbReference type="RefSeq" id="WP_354016365.1">
    <property type="nucleotide sequence ID" value="NZ_JBEWTB010000002.1"/>
</dbReference>
<dbReference type="Proteomes" id="UP001549366">
    <property type="component" value="Unassembled WGS sequence"/>
</dbReference>
<evidence type="ECO:0000256" key="1">
    <source>
        <dbReference type="SAM" id="MobiDB-lite"/>
    </source>
</evidence>
<proteinExistence type="predicted"/>
<sequence length="339" mass="38087">MRKDTRKQFNAYLSEVAEVNGIEDTSVSFSVVPTAVQGLQDMIVEQSTFLNMINVLPVDALDGQNVKTGIVGPASGRTKTTTNNPRQPKNGLSMKGYGYKMVKVDTDLAMDYEKLDAWQHLGDLNTRIRNYTTAQIANDREIIGWYGESVSDNSDINANPMLQDVNKGWMQYMRDNLPENVLAEGATAGEIRIGEGGDYVNLDEAVVDLLSIIPVHLRQGLVVMVGDELTMEHRKRIFTDNSMTPSEKARAAASMMEFGGLPAERPSNFPPRGLVITSHDNLSIYHQPESWRRNLEEETKYNRWMDYNSRNEANVVETPEKFAALEFKNVKLKDGDTWS</sequence>
<dbReference type="InterPro" id="IPR006441">
    <property type="entry name" value="Phage_P2_GpN"/>
</dbReference>
<feature type="compositionally biased region" description="Polar residues" evidence="1">
    <location>
        <begin position="77"/>
        <end position="87"/>
    </location>
</feature>
<evidence type="ECO:0000313" key="3">
    <source>
        <dbReference type="Proteomes" id="UP001549366"/>
    </source>
</evidence>
<protein>
    <submittedName>
        <fullName evidence="2">P2 family phage major capsid protein</fullName>
    </submittedName>
</protein>
<accession>A0ABV2SGW4</accession>
<dbReference type="Pfam" id="PF05125">
    <property type="entry name" value="Phage_cap_P2"/>
    <property type="match status" value="1"/>
</dbReference>
<feature type="region of interest" description="Disordered" evidence="1">
    <location>
        <begin position="71"/>
        <end position="92"/>
    </location>
</feature>
<dbReference type="EMBL" id="JBEWTB010000002">
    <property type="protein sequence ID" value="MET4757008.1"/>
    <property type="molecule type" value="Genomic_DNA"/>
</dbReference>